<proteinExistence type="predicted"/>
<dbReference type="InterPro" id="IPR036047">
    <property type="entry name" value="F-box-like_dom_sf"/>
</dbReference>
<reference evidence="3" key="1">
    <citation type="journal article" date="2010" name="Nat. Biotechnol.">
        <title>Draft genome sequence of the oilseed species Ricinus communis.</title>
        <authorList>
            <person name="Chan A.P."/>
            <person name="Crabtree J."/>
            <person name="Zhao Q."/>
            <person name="Lorenzi H."/>
            <person name="Orvis J."/>
            <person name="Puiu D."/>
            <person name="Melake-Berhan A."/>
            <person name="Jones K.M."/>
            <person name="Redman J."/>
            <person name="Chen G."/>
            <person name="Cahoon E.B."/>
            <person name="Gedil M."/>
            <person name="Stanke M."/>
            <person name="Haas B.J."/>
            <person name="Wortman J.R."/>
            <person name="Fraser-Liggett C.M."/>
            <person name="Ravel J."/>
            <person name="Rabinowicz P.D."/>
        </authorList>
    </citation>
    <scope>NUCLEOTIDE SEQUENCE [LARGE SCALE GENOMIC DNA]</scope>
    <source>
        <strain evidence="3">cv. Hale</strain>
    </source>
</reference>
<dbReference type="Gene3D" id="1.20.1280.50">
    <property type="match status" value="1"/>
</dbReference>
<dbReference type="Pfam" id="PF00646">
    <property type="entry name" value="F-box"/>
    <property type="match status" value="1"/>
</dbReference>
<accession>B9T6Y6</accession>
<sequence length="72" mass="8104">MNEKIEPEMPLLEPVDRISELPEHIIHHILSSLLADDVVRTGALSKFWQSLCSSFPISDFSDSFCDLESESA</sequence>
<dbReference type="AlphaFoldDB" id="B9T6Y6"/>
<dbReference type="EMBL" id="EQ974667">
    <property type="protein sequence ID" value="EEF28376.1"/>
    <property type="molecule type" value="Genomic_DNA"/>
</dbReference>
<evidence type="ECO:0000313" key="3">
    <source>
        <dbReference type="Proteomes" id="UP000008311"/>
    </source>
</evidence>
<dbReference type="Proteomes" id="UP000008311">
    <property type="component" value="Unassembled WGS sequence"/>
</dbReference>
<evidence type="ECO:0000259" key="1">
    <source>
        <dbReference type="PROSITE" id="PS50181"/>
    </source>
</evidence>
<organism evidence="2 3">
    <name type="scientific">Ricinus communis</name>
    <name type="common">Castor bean</name>
    <dbReference type="NCBI Taxonomy" id="3988"/>
    <lineage>
        <taxon>Eukaryota</taxon>
        <taxon>Viridiplantae</taxon>
        <taxon>Streptophyta</taxon>
        <taxon>Embryophyta</taxon>
        <taxon>Tracheophyta</taxon>
        <taxon>Spermatophyta</taxon>
        <taxon>Magnoliopsida</taxon>
        <taxon>eudicotyledons</taxon>
        <taxon>Gunneridae</taxon>
        <taxon>Pentapetalae</taxon>
        <taxon>rosids</taxon>
        <taxon>fabids</taxon>
        <taxon>Malpighiales</taxon>
        <taxon>Euphorbiaceae</taxon>
        <taxon>Acalyphoideae</taxon>
        <taxon>Acalypheae</taxon>
        <taxon>Ricinus</taxon>
    </lineage>
</organism>
<gene>
    <name evidence="2" type="ORF">RCOM_0234270</name>
</gene>
<dbReference type="PANTHER" id="PTHR32212">
    <property type="entry name" value="CYCLIN-LIKE F-BOX"/>
    <property type="match status" value="1"/>
</dbReference>
<dbReference type="SUPFAM" id="SSF81383">
    <property type="entry name" value="F-box domain"/>
    <property type="match status" value="1"/>
</dbReference>
<dbReference type="PROSITE" id="PS50181">
    <property type="entry name" value="FBOX"/>
    <property type="match status" value="1"/>
</dbReference>
<dbReference type="InParanoid" id="B9T6Y6"/>
<dbReference type="PANTHER" id="PTHR32212:SF234">
    <property type="entry name" value="F-BOX_LRR-REPEAT PROTEIN 13-LIKE"/>
    <property type="match status" value="1"/>
</dbReference>
<feature type="domain" description="F-box" evidence="1">
    <location>
        <begin position="15"/>
        <end position="67"/>
    </location>
</feature>
<keyword evidence="3" id="KW-1185">Reference proteome</keyword>
<name>B9T6Y6_RICCO</name>
<protein>
    <recommendedName>
        <fullName evidence="1">F-box domain-containing protein</fullName>
    </recommendedName>
</protein>
<dbReference type="InterPro" id="IPR001810">
    <property type="entry name" value="F-box_dom"/>
</dbReference>
<evidence type="ECO:0000313" key="2">
    <source>
        <dbReference type="EMBL" id="EEF28376.1"/>
    </source>
</evidence>